<protein>
    <submittedName>
        <fullName evidence="1">P4 protein</fullName>
    </submittedName>
</protein>
<evidence type="ECO:0000313" key="2">
    <source>
        <dbReference type="Proteomes" id="UP000677284"/>
    </source>
</evidence>
<sequence>MGNNAQEEGVDLKKALSGETTQVSLISDKVVKITTVRSSIQRITNGLKSSATIRCDNMTVHYHPYMRELPGSIMIQVYDNRYRDPQKSLLIHTSFPAAHDQYIEINPSIVVGEADVKEPIELEIVPVGVNISDKVNYGRMTFYSKLLRSSKQLKGGIPTLRAYPGLLYTRGDLLDSQVVTSITRCHEFNLVSLEEGNSYVIRGNDTSCKLFVAESTKEEYDKQLIKNSKASGSRYSTHQL</sequence>
<name>A0A6G6CIG8_9RHAB</name>
<gene>
    <name evidence="1" type="primary">P4</name>
</gene>
<reference evidence="1" key="1">
    <citation type="journal article" date="2020" name="J. ISSAAS">
        <title>Molecular characterization of a novel cytorhabdovirus with a unique genomic organization infecting yerba mate (Ilex paraguariensis) in Argentina.</title>
        <authorList>
            <person name="Bejerman N."/>
            <person name="Acevedo R.M."/>
            <person name="de Breuil S."/>
            <person name="Ruiz O.A."/>
            <person name="Sansberro P."/>
            <person name="Dietzgen R.G."/>
            <person name="Nome C."/>
            <person name="Debat H."/>
        </authorList>
    </citation>
    <scope>NUCLEOTIDE SEQUENCE</scope>
    <source>
        <strain evidence="1">Gob. Virasoro</strain>
    </source>
</reference>
<evidence type="ECO:0000313" key="1">
    <source>
        <dbReference type="EMBL" id="QID92308.1"/>
    </source>
</evidence>
<dbReference type="GeneID" id="80536691"/>
<dbReference type="KEGG" id="vg:80536691"/>
<accession>A0A6G6CIG8</accession>
<organism evidence="1 2">
    <name type="scientific">Yerba mate virus A</name>
    <dbReference type="NCBI Taxonomy" id="2713499"/>
    <lineage>
        <taxon>Viruses</taxon>
        <taxon>Riboviria</taxon>
        <taxon>Orthornavirae</taxon>
        <taxon>Negarnaviricota</taxon>
        <taxon>Haploviricotina</taxon>
        <taxon>Monjiviricetes</taxon>
        <taxon>Mononegavirales</taxon>
        <taxon>Rhabdoviridae</taxon>
        <taxon>Betarhabdovirinae</taxon>
        <taxon>Betacytorhabdovirus</taxon>
        <taxon>Betacytorhabdovirus yerbamate</taxon>
        <taxon>Cytorhabdovirus yerbamate</taxon>
    </lineage>
</organism>
<keyword evidence="2" id="KW-1185">Reference proteome</keyword>
<dbReference type="EMBL" id="MN781667">
    <property type="protein sequence ID" value="QID92308.1"/>
    <property type="molecule type" value="Viral_cRNA"/>
</dbReference>
<dbReference type="Proteomes" id="UP000677284">
    <property type="component" value="Segment"/>
</dbReference>
<dbReference type="RefSeq" id="YP_010798478.1">
    <property type="nucleotide sequence ID" value="NC_076472.1"/>
</dbReference>
<proteinExistence type="predicted"/>